<dbReference type="InterPro" id="IPR011009">
    <property type="entry name" value="Kinase-like_dom_sf"/>
</dbReference>
<dbReference type="Pfam" id="PF00069">
    <property type="entry name" value="Pkinase"/>
    <property type="match status" value="1"/>
</dbReference>
<dbReference type="PROSITE" id="PS00109">
    <property type="entry name" value="PROTEIN_KINASE_TYR"/>
    <property type="match status" value="1"/>
</dbReference>
<dbReference type="OrthoDB" id="5986079at2759"/>
<accession>A0A9X0A729</accession>
<dbReference type="Proteomes" id="UP001163046">
    <property type="component" value="Unassembled WGS sequence"/>
</dbReference>
<protein>
    <recommendedName>
        <fullName evidence="1">Protein kinase domain-containing protein</fullName>
    </recommendedName>
</protein>
<dbReference type="InterPro" id="IPR000719">
    <property type="entry name" value="Prot_kinase_dom"/>
</dbReference>
<dbReference type="PANTHER" id="PTHR26392">
    <property type="entry name" value="MITOGEN-ACTIVATED PROTEIN KINASE KINASE KINASE 7-RELATED"/>
    <property type="match status" value="1"/>
</dbReference>
<name>A0A9X0A729_9CNID</name>
<keyword evidence="3" id="KW-1185">Reference proteome</keyword>
<dbReference type="PROSITE" id="PS50011">
    <property type="entry name" value="PROTEIN_KINASE_DOM"/>
    <property type="match status" value="1"/>
</dbReference>
<organism evidence="2 3">
    <name type="scientific">Desmophyllum pertusum</name>
    <dbReference type="NCBI Taxonomy" id="174260"/>
    <lineage>
        <taxon>Eukaryota</taxon>
        <taxon>Metazoa</taxon>
        <taxon>Cnidaria</taxon>
        <taxon>Anthozoa</taxon>
        <taxon>Hexacorallia</taxon>
        <taxon>Scleractinia</taxon>
        <taxon>Caryophylliina</taxon>
        <taxon>Caryophylliidae</taxon>
        <taxon>Desmophyllum</taxon>
    </lineage>
</organism>
<dbReference type="AlphaFoldDB" id="A0A9X0A729"/>
<evidence type="ECO:0000259" key="1">
    <source>
        <dbReference type="PROSITE" id="PS50011"/>
    </source>
</evidence>
<dbReference type="InterPro" id="IPR020635">
    <property type="entry name" value="Tyr_kinase_cat_dom"/>
</dbReference>
<sequence>MAIKNKVEDRSRTKKYEKDKCVFMAETSADYLDDVTNESVLRLFVKDQLKEANLSLKQIEARIPELIQADKMLCKQLGEETRSKNEIQELYLPLLDEASRLRGHLAVFGLKEVRALDISSEELEWKEDMSCHLGSGTITRHGEEQPVALKVCKEFLDAKNASLIMAEVELLRKLEHPHIVQFYGTSLLKKDGTIRVMLVMEKCKENLKSRIFGHPESAPAKSAVQVKEVCRWAKEITAALVFIHKQGVIHRDLALENILLSEEDSVKITDVGVSKDAKDITGTLAGTPVYIAPEVFNSEVYDNKADIYSLGIILWEMWYGQQAYAGFNVSTLTALFKLIKEGYRPQHVKGSNVPPPLWKN</sequence>
<evidence type="ECO:0000313" key="2">
    <source>
        <dbReference type="EMBL" id="KAJ7392769.1"/>
    </source>
</evidence>
<dbReference type="GO" id="GO:0005524">
    <property type="term" value="F:ATP binding"/>
    <property type="evidence" value="ECO:0007669"/>
    <property type="project" value="InterPro"/>
</dbReference>
<dbReference type="PANTHER" id="PTHR26392:SF92">
    <property type="entry name" value="PROTEIN KINASE DOMAIN-CONTAINING PROTEIN"/>
    <property type="match status" value="1"/>
</dbReference>
<dbReference type="SUPFAM" id="SSF56112">
    <property type="entry name" value="Protein kinase-like (PK-like)"/>
    <property type="match status" value="1"/>
</dbReference>
<gene>
    <name evidence="2" type="ORF">OS493_010424</name>
</gene>
<dbReference type="InterPro" id="IPR008266">
    <property type="entry name" value="Tyr_kinase_AS"/>
</dbReference>
<comment type="caution">
    <text evidence="2">The sequence shown here is derived from an EMBL/GenBank/DDBJ whole genome shotgun (WGS) entry which is preliminary data.</text>
</comment>
<dbReference type="GO" id="GO:0004713">
    <property type="term" value="F:protein tyrosine kinase activity"/>
    <property type="evidence" value="ECO:0007669"/>
    <property type="project" value="InterPro"/>
</dbReference>
<feature type="domain" description="Protein kinase" evidence="1">
    <location>
        <begin position="125"/>
        <end position="360"/>
    </location>
</feature>
<dbReference type="Gene3D" id="1.10.510.10">
    <property type="entry name" value="Transferase(Phosphotransferase) domain 1"/>
    <property type="match status" value="1"/>
</dbReference>
<evidence type="ECO:0000313" key="3">
    <source>
        <dbReference type="Proteomes" id="UP001163046"/>
    </source>
</evidence>
<proteinExistence type="predicted"/>
<reference evidence="2" key="1">
    <citation type="submission" date="2023-01" db="EMBL/GenBank/DDBJ databases">
        <title>Genome assembly of the deep-sea coral Lophelia pertusa.</title>
        <authorList>
            <person name="Herrera S."/>
            <person name="Cordes E."/>
        </authorList>
    </citation>
    <scope>NUCLEOTIDE SEQUENCE</scope>
    <source>
        <strain evidence="2">USNM1676648</strain>
        <tissue evidence="2">Polyp</tissue>
    </source>
</reference>
<dbReference type="SMART" id="SM00219">
    <property type="entry name" value="TyrKc"/>
    <property type="match status" value="1"/>
</dbReference>
<dbReference type="EMBL" id="MU825400">
    <property type="protein sequence ID" value="KAJ7392769.1"/>
    <property type="molecule type" value="Genomic_DNA"/>
</dbReference>